<organism evidence="3 4">
    <name type="scientific">Paraburkholderia silviterrae</name>
    <dbReference type="NCBI Taxonomy" id="2528715"/>
    <lineage>
        <taxon>Bacteria</taxon>
        <taxon>Pseudomonadati</taxon>
        <taxon>Pseudomonadota</taxon>
        <taxon>Betaproteobacteria</taxon>
        <taxon>Burkholderiales</taxon>
        <taxon>Burkholderiaceae</taxon>
        <taxon>Paraburkholderia</taxon>
    </lineage>
</organism>
<name>A0A4R5M9W5_9BURK</name>
<accession>A0A4R5M9W5</accession>
<dbReference type="EMBL" id="SMRP01000006">
    <property type="protein sequence ID" value="TDG23416.1"/>
    <property type="molecule type" value="Genomic_DNA"/>
</dbReference>
<dbReference type="GO" id="GO:0016627">
    <property type="term" value="F:oxidoreductase activity, acting on the CH-CH group of donors"/>
    <property type="evidence" value="ECO:0007669"/>
    <property type="project" value="InterPro"/>
</dbReference>
<keyword evidence="1" id="KW-0285">Flavoprotein</keyword>
<dbReference type="SUPFAM" id="SSF47203">
    <property type="entry name" value="Acyl-CoA dehydrogenase C-terminal domain-like"/>
    <property type="match status" value="1"/>
</dbReference>
<reference evidence="3 4" key="1">
    <citation type="submission" date="2019-03" db="EMBL/GenBank/DDBJ databases">
        <title>Paraburkholderia sp. 4M-K11, isolated from subtropical forest soil.</title>
        <authorList>
            <person name="Gao Z.-H."/>
            <person name="Qiu L.-H."/>
        </authorList>
    </citation>
    <scope>NUCLEOTIDE SEQUENCE [LARGE SCALE GENOMIC DNA]</scope>
    <source>
        <strain evidence="3 4">4M-K11</strain>
    </source>
</reference>
<feature type="domain" description="Acyl-CoA dehydrogenase/oxidase C-terminal" evidence="2">
    <location>
        <begin position="12"/>
        <end position="80"/>
    </location>
</feature>
<dbReference type="Proteomes" id="UP000295722">
    <property type="component" value="Unassembled WGS sequence"/>
</dbReference>
<proteinExistence type="predicted"/>
<dbReference type="OrthoDB" id="2450120at2"/>
<comment type="caution">
    <text evidence="3">The sequence shown here is derived from an EMBL/GenBank/DDBJ whole genome shotgun (WGS) entry which is preliminary data.</text>
</comment>
<evidence type="ECO:0000313" key="3">
    <source>
        <dbReference type="EMBL" id="TDG23416.1"/>
    </source>
</evidence>
<evidence type="ECO:0000256" key="1">
    <source>
        <dbReference type="ARBA" id="ARBA00022630"/>
    </source>
</evidence>
<dbReference type="InterPro" id="IPR009075">
    <property type="entry name" value="AcylCo_DH/oxidase_C"/>
</dbReference>
<protein>
    <recommendedName>
        <fullName evidence="2">Acyl-CoA dehydrogenase/oxidase C-terminal domain-containing protein</fullName>
    </recommendedName>
</protein>
<gene>
    <name evidence="3" type="ORF">EYW47_14315</name>
</gene>
<dbReference type="Pfam" id="PF00441">
    <property type="entry name" value="Acyl-CoA_dh_1"/>
    <property type="match status" value="1"/>
</dbReference>
<keyword evidence="4" id="KW-1185">Reference proteome</keyword>
<dbReference type="InterPro" id="IPR036250">
    <property type="entry name" value="AcylCo_DH-like_C"/>
</dbReference>
<evidence type="ECO:0000313" key="4">
    <source>
        <dbReference type="Proteomes" id="UP000295722"/>
    </source>
</evidence>
<evidence type="ECO:0000259" key="2">
    <source>
        <dbReference type="Pfam" id="PF00441"/>
    </source>
</evidence>
<sequence length="115" mass="12238">MAEHVAATRVAAQLGCAGHRTSEQRIAAAIAKARASRAAPLVANGAHALVGAMGITAEFDLQLYTRRLHAQRLQYGSEAYWDEVVGTHAIEQWSNVAAGVVSIFDGLEQRAAPLM</sequence>
<dbReference type="Gene3D" id="1.20.140.10">
    <property type="entry name" value="Butyryl-CoA Dehydrogenase, subunit A, domain 3"/>
    <property type="match status" value="1"/>
</dbReference>
<dbReference type="AlphaFoldDB" id="A0A4R5M9W5"/>